<dbReference type="InterPro" id="IPR035952">
    <property type="entry name" value="Rhomboid-like_sf"/>
</dbReference>
<comment type="similarity">
    <text evidence="2 7">Belongs to the derlin family.</text>
</comment>
<sequence length="266" mass="30377">MAAGPNNRSPQNEIALFYYGIPLVTRILITAILVISITTHLSFLPYHMVAFDWISIYKEWKIHKLITPFFVNVIDFSIIFNLYLFYTQSKQLEQTVFWNKPADYIYFLLLTFASSLVMAYAMGRAFLGDTLFYIVMYFWSRHFPNNIVSFFFGITFPGFYLPWISVGISALFTASIPYTALIGIASAFIYFTFCEHYITNGPRVLSAPEFLAKILPSPTNTINGRAAQTSSGYTAQAPVSRSTEYRRSGSNQDSEENRWGKGYRLG</sequence>
<keyword evidence="3 7" id="KW-0812">Transmembrane</keyword>
<evidence type="ECO:0000256" key="7">
    <source>
        <dbReference type="RuleBase" id="RU363059"/>
    </source>
</evidence>
<dbReference type="Pfam" id="PF04511">
    <property type="entry name" value="DER1"/>
    <property type="match status" value="1"/>
</dbReference>
<evidence type="ECO:0000313" key="10">
    <source>
        <dbReference type="Proteomes" id="UP000070444"/>
    </source>
</evidence>
<evidence type="ECO:0000256" key="1">
    <source>
        <dbReference type="ARBA" id="ARBA00004477"/>
    </source>
</evidence>
<evidence type="ECO:0000256" key="3">
    <source>
        <dbReference type="ARBA" id="ARBA00022692"/>
    </source>
</evidence>
<feature type="transmembrane region" description="Helical" evidence="7">
    <location>
        <begin position="170"/>
        <end position="193"/>
    </location>
</feature>
<evidence type="ECO:0000256" key="6">
    <source>
        <dbReference type="ARBA" id="ARBA00023136"/>
    </source>
</evidence>
<keyword evidence="10" id="KW-1185">Reference proteome</keyword>
<name>A0A137P6N3_CONC2</name>
<feature type="transmembrane region" description="Helical" evidence="7">
    <location>
        <begin position="143"/>
        <end position="164"/>
    </location>
</feature>
<evidence type="ECO:0000256" key="8">
    <source>
        <dbReference type="SAM" id="MobiDB-lite"/>
    </source>
</evidence>
<proteinExistence type="inferred from homology"/>
<dbReference type="OMA" id="SSPAEWY"/>
<comment type="function">
    <text evidence="7">May be involved in the degradation of misfolded endoplasmic reticulum (ER) luminal proteins.</text>
</comment>
<feature type="transmembrane region" description="Helical" evidence="7">
    <location>
        <begin position="16"/>
        <end position="44"/>
    </location>
</feature>
<evidence type="ECO:0000313" key="9">
    <source>
        <dbReference type="EMBL" id="KXN70581.1"/>
    </source>
</evidence>
<keyword evidence="4 7" id="KW-0256">Endoplasmic reticulum</keyword>
<feature type="compositionally biased region" description="Polar residues" evidence="8">
    <location>
        <begin position="223"/>
        <end position="252"/>
    </location>
</feature>
<reference evidence="9 10" key="1">
    <citation type="journal article" date="2015" name="Genome Biol. Evol.">
        <title>Phylogenomic analyses indicate that early fungi evolved digesting cell walls of algal ancestors of land plants.</title>
        <authorList>
            <person name="Chang Y."/>
            <person name="Wang S."/>
            <person name="Sekimoto S."/>
            <person name="Aerts A.L."/>
            <person name="Choi C."/>
            <person name="Clum A."/>
            <person name="LaButti K.M."/>
            <person name="Lindquist E.A."/>
            <person name="Yee Ngan C."/>
            <person name="Ohm R.A."/>
            <person name="Salamov A.A."/>
            <person name="Grigoriev I.V."/>
            <person name="Spatafora J.W."/>
            <person name="Berbee M.L."/>
        </authorList>
    </citation>
    <scope>NUCLEOTIDE SEQUENCE [LARGE SCALE GENOMIC DNA]</scope>
    <source>
        <strain evidence="9 10">NRRL 28638</strain>
    </source>
</reference>
<organism evidence="9 10">
    <name type="scientific">Conidiobolus coronatus (strain ATCC 28846 / CBS 209.66 / NRRL 28638)</name>
    <name type="common">Delacroixia coronata</name>
    <dbReference type="NCBI Taxonomy" id="796925"/>
    <lineage>
        <taxon>Eukaryota</taxon>
        <taxon>Fungi</taxon>
        <taxon>Fungi incertae sedis</taxon>
        <taxon>Zoopagomycota</taxon>
        <taxon>Entomophthoromycotina</taxon>
        <taxon>Entomophthoromycetes</taxon>
        <taxon>Entomophthorales</taxon>
        <taxon>Ancylistaceae</taxon>
        <taxon>Conidiobolus</taxon>
    </lineage>
</organism>
<dbReference type="GO" id="GO:0006950">
    <property type="term" value="P:response to stress"/>
    <property type="evidence" value="ECO:0007669"/>
    <property type="project" value="UniProtKB-ARBA"/>
</dbReference>
<comment type="subcellular location">
    <subcellularLocation>
        <location evidence="1 7">Endoplasmic reticulum membrane</location>
        <topology evidence="1 7">Multi-pass membrane protein</topology>
    </subcellularLocation>
</comment>
<dbReference type="InterPro" id="IPR007599">
    <property type="entry name" value="DER1"/>
</dbReference>
<accession>A0A137P6N3</accession>
<evidence type="ECO:0000256" key="4">
    <source>
        <dbReference type="ARBA" id="ARBA00022824"/>
    </source>
</evidence>
<dbReference type="EMBL" id="KQ964498">
    <property type="protein sequence ID" value="KXN70581.1"/>
    <property type="molecule type" value="Genomic_DNA"/>
</dbReference>
<dbReference type="SUPFAM" id="SSF144091">
    <property type="entry name" value="Rhomboid-like"/>
    <property type="match status" value="1"/>
</dbReference>
<dbReference type="OrthoDB" id="1716531at2759"/>
<keyword evidence="6 7" id="KW-0472">Membrane</keyword>
<dbReference type="STRING" id="796925.A0A137P6N3"/>
<keyword evidence="5 7" id="KW-1133">Transmembrane helix</keyword>
<evidence type="ECO:0000256" key="2">
    <source>
        <dbReference type="ARBA" id="ARBA00008917"/>
    </source>
</evidence>
<evidence type="ECO:0000256" key="5">
    <source>
        <dbReference type="ARBA" id="ARBA00022989"/>
    </source>
</evidence>
<feature type="transmembrane region" description="Helical" evidence="7">
    <location>
        <begin position="65"/>
        <end position="84"/>
    </location>
</feature>
<dbReference type="PANTHER" id="PTHR11009">
    <property type="entry name" value="DER1-LIKE PROTEIN, DERLIN"/>
    <property type="match status" value="1"/>
</dbReference>
<gene>
    <name evidence="9" type="ORF">CONCODRAFT_39264</name>
</gene>
<dbReference type="AlphaFoldDB" id="A0A137P6N3"/>
<protein>
    <recommendedName>
        <fullName evidence="7">Derlin</fullName>
    </recommendedName>
</protein>
<feature type="region of interest" description="Disordered" evidence="8">
    <location>
        <begin position="223"/>
        <end position="266"/>
    </location>
</feature>
<dbReference type="Proteomes" id="UP000070444">
    <property type="component" value="Unassembled WGS sequence"/>
</dbReference>
<dbReference type="GO" id="GO:0005789">
    <property type="term" value="C:endoplasmic reticulum membrane"/>
    <property type="evidence" value="ECO:0007669"/>
    <property type="project" value="UniProtKB-SubCell"/>
</dbReference>
<feature type="transmembrane region" description="Helical" evidence="7">
    <location>
        <begin position="104"/>
        <end position="122"/>
    </location>
</feature>